<dbReference type="Proteomes" id="UP000779233">
    <property type="component" value="Unassembled WGS sequence"/>
</dbReference>
<reference evidence="1" key="1">
    <citation type="submission" date="2021-09" db="EMBL/GenBank/DDBJ databases">
        <authorList>
            <consortium name="Pathogen Informatics"/>
        </authorList>
    </citation>
    <scope>NUCLEOTIDE SEQUENCE</scope>
    <source>
        <strain evidence="1">PvW1</strain>
    </source>
</reference>
<protein>
    <submittedName>
        <fullName evidence="1">(malaria parasite P. vivax) hypothetical protein</fullName>
    </submittedName>
</protein>
<sequence length="313" mass="37629">MRIIFPGCEAKNSWCACLLYIALITKYDVFDYLDVYENLDYQISTKYVSYQEATFCDNVDFDKNSNFELRKICKRFVMFFKKCFIQYPDNSFQSNNSKYPEYINYWLSYKLDKSPIYDTFKNSFYEKIKGYCDKFKAEYKLRDKIFPIDNNSFINMSTLYKLYKKYHEEKGKKDIKCIDFPNDWKSECNTCLYKCYLHGNKRLCDAIKRFRDNYETNKSTIKPACNRDERNSLPDITCEEIDVNLAEVWNKLGTSLEEKFTPIGSWLCKKRKKNEKTSSKVRKVKIQDSLENIADFENVYPKNIRIRLKYHNM</sequence>
<proteinExistence type="predicted"/>
<dbReference type="EMBL" id="CAJZCX010000009">
    <property type="protein sequence ID" value="CAG9479399.1"/>
    <property type="molecule type" value="Genomic_DNA"/>
</dbReference>
<name>A0A8S4HCI3_PLAVI</name>
<evidence type="ECO:0000313" key="1">
    <source>
        <dbReference type="EMBL" id="CAG9479399.1"/>
    </source>
</evidence>
<comment type="caution">
    <text evidence="1">The sequence shown here is derived from an EMBL/GenBank/DDBJ whole genome shotgun (WGS) entry which is preliminary data.</text>
</comment>
<accession>A0A8S4HCI3</accession>
<organism evidence="1 2">
    <name type="scientific">Plasmodium vivax</name>
    <name type="common">malaria parasite P. vivax</name>
    <dbReference type="NCBI Taxonomy" id="5855"/>
    <lineage>
        <taxon>Eukaryota</taxon>
        <taxon>Sar</taxon>
        <taxon>Alveolata</taxon>
        <taxon>Apicomplexa</taxon>
        <taxon>Aconoidasida</taxon>
        <taxon>Haemosporida</taxon>
        <taxon>Plasmodiidae</taxon>
        <taxon>Plasmodium</taxon>
        <taxon>Plasmodium (Plasmodium)</taxon>
    </lineage>
</organism>
<evidence type="ECO:0000313" key="2">
    <source>
        <dbReference type="Proteomes" id="UP000779233"/>
    </source>
</evidence>
<dbReference type="VEuPathDB" id="PlasmoDB:PVPAM_130062600"/>
<gene>
    <name evidence="1" type="ORF">PVW1_080047300</name>
</gene>
<dbReference type="AlphaFoldDB" id="A0A8S4HCI3"/>